<dbReference type="RefSeq" id="WP_088253503.1">
    <property type="nucleotide sequence ID" value="NZ_NIDE01000002.1"/>
</dbReference>
<protein>
    <recommendedName>
        <fullName evidence="4">ParB/Sulfiredoxin domain-containing protein</fullName>
    </recommendedName>
</protein>
<evidence type="ECO:0000313" key="2">
    <source>
        <dbReference type="EMBL" id="OWK45831.1"/>
    </source>
</evidence>
<proteinExistence type="predicted"/>
<dbReference type="OrthoDB" id="5944985at2"/>
<feature type="compositionally biased region" description="Pro residues" evidence="1">
    <location>
        <begin position="207"/>
        <end position="225"/>
    </location>
</feature>
<gene>
    <name evidence="2" type="ORF">FRUB_02162</name>
</gene>
<evidence type="ECO:0008006" key="4">
    <source>
        <dbReference type="Google" id="ProtNLM"/>
    </source>
</evidence>
<dbReference type="SUPFAM" id="SSF110849">
    <property type="entry name" value="ParB/Sulfiredoxin"/>
    <property type="match status" value="1"/>
</dbReference>
<keyword evidence="3" id="KW-1185">Reference proteome</keyword>
<feature type="region of interest" description="Disordered" evidence="1">
    <location>
        <begin position="187"/>
        <end position="232"/>
    </location>
</feature>
<dbReference type="EMBL" id="NIDE01000002">
    <property type="protein sequence ID" value="OWK45831.1"/>
    <property type="molecule type" value="Genomic_DNA"/>
</dbReference>
<name>A0A225DWW1_9BACT</name>
<accession>A0A225DWW1</accession>
<sequence>MNTVLLNGEEYAAPFRDRYRPLTPDELDALRSSVRADGVIEPVVLYVSPTHGKSVLDGVNRIEVANELGQIVPTIKLGELPDDRAATLADSLQEGRRSLTPEEIRAARAARVQRVAEMRAGGMSLRAIAGEEGVSHTTIKDDLKMAYSDEEVGGTDPEKIEGIDGRSYSARRNSILADAVPCMSTGKGFPVDMSRQAGSDRPSPSSIDPPPTDPTLPEPPAPPVQDPDAAGQPIGAHAEAAFAARPLFEALLAHLRKARRLWADLCDHPGGAYLIRPGVSYSTRNGWRHKGIETALLNLADCEPANAVCPRAPHDQMHGPECPLCQGLNWSPK</sequence>
<dbReference type="InterPro" id="IPR036086">
    <property type="entry name" value="ParB/Sulfiredoxin_sf"/>
</dbReference>
<organism evidence="2 3">
    <name type="scientific">Fimbriiglobus ruber</name>
    <dbReference type="NCBI Taxonomy" id="1908690"/>
    <lineage>
        <taxon>Bacteria</taxon>
        <taxon>Pseudomonadati</taxon>
        <taxon>Planctomycetota</taxon>
        <taxon>Planctomycetia</taxon>
        <taxon>Gemmatales</taxon>
        <taxon>Gemmataceae</taxon>
        <taxon>Fimbriiglobus</taxon>
    </lineage>
</organism>
<evidence type="ECO:0000256" key="1">
    <source>
        <dbReference type="SAM" id="MobiDB-lite"/>
    </source>
</evidence>
<comment type="caution">
    <text evidence="2">The sequence shown here is derived from an EMBL/GenBank/DDBJ whole genome shotgun (WGS) entry which is preliminary data.</text>
</comment>
<evidence type="ECO:0000313" key="3">
    <source>
        <dbReference type="Proteomes" id="UP000214646"/>
    </source>
</evidence>
<reference evidence="3" key="1">
    <citation type="submission" date="2017-06" db="EMBL/GenBank/DDBJ databases">
        <title>Genome analysis of Fimbriiglobus ruber SP5, the first member of the order Planctomycetales with confirmed chitinolytic capability.</title>
        <authorList>
            <person name="Ravin N.V."/>
            <person name="Rakitin A.L."/>
            <person name="Ivanova A.A."/>
            <person name="Beletsky A.V."/>
            <person name="Kulichevskaya I.S."/>
            <person name="Mardanov A.V."/>
            <person name="Dedysh S.N."/>
        </authorList>
    </citation>
    <scope>NUCLEOTIDE SEQUENCE [LARGE SCALE GENOMIC DNA]</scope>
    <source>
        <strain evidence="3">SP5</strain>
    </source>
</reference>
<dbReference type="Proteomes" id="UP000214646">
    <property type="component" value="Unassembled WGS sequence"/>
</dbReference>
<dbReference type="AlphaFoldDB" id="A0A225DWW1"/>